<feature type="transmembrane region" description="Helical" evidence="1">
    <location>
        <begin position="46"/>
        <end position="68"/>
    </location>
</feature>
<reference evidence="2 3" key="1">
    <citation type="submission" date="2018-10" db="EMBL/GenBank/DDBJ databases">
        <title>Genomic Encyclopedia of Type Strains, Phase IV (KMG-IV): sequencing the most valuable type-strain genomes for metagenomic binning, comparative biology and taxonomic classification.</title>
        <authorList>
            <person name="Goeker M."/>
        </authorList>
    </citation>
    <scope>NUCLEOTIDE SEQUENCE [LARGE SCALE GENOMIC DNA]</scope>
    <source>
        <strain evidence="2 3">DSM 4734</strain>
    </source>
</reference>
<gene>
    <name evidence="2" type="ORF">C7435_0513</name>
</gene>
<feature type="transmembrane region" description="Helical" evidence="1">
    <location>
        <begin position="107"/>
        <end position="124"/>
    </location>
</feature>
<protein>
    <recommendedName>
        <fullName evidence="4">DUF423 domain-containing protein</fullName>
    </recommendedName>
</protein>
<comment type="caution">
    <text evidence="2">The sequence shown here is derived from an EMBL/GenBank/DDBJ whole genome shotgun (WGS) entry which is preliminary data.</text>
</comment>
<feature type="transmembrane region" description="Helical" evidence="1">
    <location>
        <begin position="75"/>
        <end position="95"/>
    </location>
</feature>
<sequence length="126" mass="13022">MNILAALASLSALITFLIHTFAGGREVARPLLADTHLPPASKWLNYYCWHITTVLLAAMTIAFAATALDPRFAAFPLLLGPLALCLSGLSAIIAMKAGIAPLRLPSTSLFALTGALGIAAIIAAPA</sequence>
<organism evidence="2 3">
    <name type="scientific">Maricaulis maris</name>
    <dbReference type="NCBI Taxonomy" id="74318"/>
    <lineage>
        <taxon>Bacteria</taxon>
        <taxon>Pseudomonadati</taxon>
        <taxon>Pseudomonadota</taxon>
        <taxon>Alphaproteobacteria</taxon>
        <taxon>Maricaulales</taxon>
        <taxon>Maricaulaceae</taxon>
        <taxon>Maricaulis</taxon>
    </lineage>
</organism>
<accession>A0A495DN40</accession>
<keyword evidence="1" id="KW-0812">Transmembrane</keyword>
<name>A0A495DN40_9PROT</name>
<evidence type="ECO:0000313" key="3">
    <source>
        <dbReference type="Proteomes" id="UP000273675"/>
    </source>
</evidence>
<dbReference type="OrthoDB" id="7667463at2"/>
<keyword evidence="1" id="KW-1133">Transmembrane helix</keyword>
<dbReference type="Proteomes" id="UP000273675">
    <property type="component" value="Unassembled WGS sequence"/>
</dbReference>
<dbReference type="EMBL" id="RBIM01000001">
    <property type="protein sequence ID" value="RKR04070.1"/>
    <property type="molecule type" value="Genomic_DNA"/>
</dbReference>
<evidence type="ECO:0000256" key="1">
    <source>
        <dbReference type="SAM" id="Phobius"/>
    </source>
</evidence>
<keyword evidence="1" id="KW-0472">Membrane</keyword>
<evidence type="ECO:0000313" key="2">
    <source>
        <dbReference type="EMBL" id="RKR04070.1"/>
    </source>
</evidence>
<dbReference type="AlphaFoldDB" id="A0A495DN40"/>
<proteinExistence type="predicted"/>
<evidence type="ECO:0008006" key="4">
    <source>
        <dbReference type="Google" id="ProtNLM"/>
    </source>
</evidence>
<dbReference type="RefSeq" id="WP_121209895.1">
    <property type="nucleotide sequence ID" value="NZ_RBIM01000001.1"/>
</dbReference>